<accession>A0A346Y670</accession>
<evidence type="ECO:0000313" key="2">
    <source>
        <dbReference type="EMBL" id="AXV09967.1"/>
    </source>
</evidence>
<feature type="region of interest" description="Disordered" evidence="1">
    <location>
        <begin position="36"/>
        <end position="55"/>
    </location>
</feature>
<geneLocation type="plasmid" evidence="3">
    <name>pedy32-46i</name>
</geneLocation>
<keyword evidence="2" id="KW-0614">Plasmid</keyword>
<protein>
    <submittedName>
        <fullName evidence="2">Uncharacterized protein</fullName>
    </submittedName>
</protein>
<name>A0A346Y670_9ACTN</name>
<reference evidence="2 3" key="1">
    <citation type="submission" date="2018-09" db="EMBL/GenBank/DDBJ databases">
        <title>Complete genome sequence of Euzebya sp. DY32-46 isolated from seawater of Pacific Ocean.</title>
        <authorList>
            <person name="Xu L."/>
            <person name="Wu Y.-H."/>
            <person name="Xu X.-W."/>
        </authorList>
    </citation>
    <scope>NUCLEOTIDE SEQUENCE [LARGE SCALE GENOMIC DNA]</scope>
    <source>
        <strain evidence="2 3">DY32-46</strain>
        <plasmid evidence="3">pedy32-46i</plasmid>
    </source>
</reference>
<evidence type="ECO:0000313" key="3">
    <source>
        <dbReference type="Proteomes" id="UP000264006"/>
    </source>
</evidence>
<dbReference type="KEGG" id="euz:DVS28_b0197"/>
<organism evidence="2 3">
    <name type="scientific">Euzebya pacifica</name>
    <dbReference type="NCBI Taxonomy" id="1608957"/>
    <lineage>
        <taxon>Bacteria</taxon>
        <taxon>Bacillati</taxon>
        <taxon>Actinomycetota</taxon>
        <taxon>Nitriliruptoria</taxon>
        <taxon>Euzebyales</taxon>
    </lineage>
</organism>
<dbReference type="EMBL" id="CP031166">
    <property type="protein sequence ID" value="AXV09967.1"/>
    <property type="molecule type" value="Genomic_DNA"/>
</dbReference>
<dbReference type="Proteomes" id="UP000264006">
    <property type="component" value="Plasmid pEDY32-46I"/>
</dbReference>
<dbReference type="AlphaFoldDB" id="A0A346Y670"/>
<proteinExistence type="predicted"/>
<sequence length="55" mass="6038">MIVIPYRSATHFHDRPSNRCAAITAVDGISAHGTTGMWQMVDRPPDTHRHPGTAV</sequence>
<keyword evidence="3" id="KW-1185">Reference proteome</keyword>
<gene>
    <name evidence="2" type="ORF">DVS28_b0197</name>
</gene>
<evidence type="ECO:0000256" key="1">
    <source>
        <dbReference type="SAM" id="MobiDB-lite"/>
    </source>
</evidence>